<comment type="caution">
    <text evidence="1">The sequence shown here is derived from an EMBL/GenBank/DDBJ whole genome shotgun (WGS) entry which is preliminary data.</text>
</comment>
<reference evidence="1" key="1">
    <citation type="journal article" date="2023" name="G3 (Bethesda)">
        <title>A reference genome for the long-term kleptoplast-retaining sea slug Elysia crispata morphotype clarki.</title>
        <authorList>
            <person name="Eastman K.E."/>
            <person name="Pendleton A.L."/>
            <person name="Shaikh M.A."/>
            <person name="Suttiyut T."/>
            <person name="Ogas R."/>
            <person name="Tomko P."/>
            <person name="Gavelis G."/>
            <person name="Widhalm J.R."/>
            <person name="Wisecaver J.H."/>
        </authorList>
    </citation>
    <scope>NUCLEOTIDE SEQUENCE</scope>
    <source>
        <strain evidence="1">ECLA1</strain>
    </source>
</reference>
<keyword evidence="2" id="KW-1185">Reference proteome</keyword>
<sequence length="82" mass="9125">MLGRRSFRPKVFLIWASALTLGLRGAGYLFDFLGNPSDLTASGHVVDSLGDPLPLEYSTADHDTKDAEQNTLSHRPIFYKRC</sequence>
<gene>
    <name evidence="1" type="ORF">RRG08_003228</name>
</gene>
<accession>A0AAE1AYP6</accession>
<protein>
    <submittedName>
        <fullName evidence="1">Uncharacterized protein</fullName>
    </submittedName>
</protein>
<name>A0AAE1AYP6_9GAST</name>
<evidence type="ECO:0000313" key="1">
    <source>
        <dbReference type="EMBL" id="KAK3796509.1"/>
    </source>
</evidence>
<dbReference type="Proteomes" id="UP001283361">
    <property type="component" value="Unassembled WGS sequence"/>
</dbReference>
<dbReference type="EMBL" id="JAWDGP010000875">
    <property type="protein sequence ID" value="KAK3796509.1"/>
    <property type="molecule type" value="Genomic_DNA"/>
</dbReference>
<proteinExistence type="predicted"/>
<evidence type="ECO:0000313" key="2">
    <source>
        <dbReference type="Proteomes" id="UP001283361"/>
    </source>
</evidence>
<dbReference type="AlphaFoldDB" id="A0AAE1AYP6"/>
<organism evidence="1 2">
    <name type="scientific">Elysia crispata</name>
    <name type="common">lettuce slug</name>
    <dbReference type="NCBI Taxonomy" id="231223"/>
    <lineage>
        <taxon>Eukaryota</taxon>
        <taxon>Metazoa</taxon>
        <taxon>Spiralia</taxon>
        <taxon>Lophotrochozoa</taxon>
        <taxon>Mollusca</taxon>
        <taxon>Gastropoda</taxon>
        <taxon>Heterobranchia</taxon>
        <taxon>Euthyneura</taxon>
        <taxon>Panpulmonata</taxon>
        <taxon>Sacoglossa</taxon>
        <taxon>Placobranchoidea</taxon>
        <taxon>Plakobranchidae</taxon>
        <taxon>Elysia</taxon>
    </lineage>
</organism>